<dbReference type="Proteomes" id="UP001148662">
    <property type="component" value="Unassembled WGS sequence"/>
</dbReference>
<name>A0ACC1T8K2_9APHY</name>
<accession>A0ACC1T8K2</accession>
<reference evidence="1" key="1">
    <citation type="submission" date="2022-07" db="EMBL/GenBank/DDBJ databases">
        <title>Genome Sequence of Phlebia brevispora.</title>
        <authorList>
            <person name="Buettner E."/>
        </authorList>
    </citation>
    <scope>NUCLEOTIDE SEQUENCE</scope>
    <source>
        <strain evidence="1">MPL23</strain>
    </source>
</reference>
<keyword evidence="2" id="KW-1185">Reference proteome</keyword>
<comment type="caution">
    <text evidence="1">The sequence shown here is derived from an EMBL/GenBank/DDBJ whole genome shotgun (WGS) entry which is preliminary data.</text>
</comment>
<evidence type="ECO:0000313" key="1">
    <source>
        <dbReference type="EMBL" id="KAJ3555600.1"/>
    </source>
</evidence>
<dbReference type="EMBL" id="JANHOG010000316">
    <property type="protein sequence ID" value="KAJ3555600.1"/>
    <property type="molecule type" value="Genomic_DNA"/>
</dbReference>
<gene>
    <name evidence="1" type="ORF">NM688_g2485</name>
</gene>
<evidence type="ECO:0000313" key="2">
    <source>
        <dbReference type="Proteomes" id="UP001148662"/>
    </source>
</evidence>
<protein>
    <submittedName>
        <fullName evidence="1">Uncharacterized protein</fullName>
    </submittedName>
</protein>
<sequence>MSLPRTRPRRQTRDRSRDRALLIGIEYQYPPRHGVPPLSRPHKDVQEFRKHLIRKWRYLEENIVVLLDMPGTPKNRLPTRANILYQIDLLVSQAQPGDHLTFYFAGHCYQLVSHDKHEADGYDEAILTLDHNGEPVNQDNKPLDPENILDEDRCKLEGVIVDNELRRRLVDPLDDDVQLVSLFDTCHSGTLLALSLSTDLTHYWTNKVKRAFSGPSQTTRSSQRFPPILNKRTPRQHSGTSPSISVTLNGTTSSSSSRRQTAPLPLIIRTDSMEIPRCLSPTAMEFTVDDDEKREDEPEQGKVLNRSRRPLPAHLEQSFQQATLAPVPSRSSGTSSGRSSPRVVSISPAEDHQVTWENPQSDALSFTASVISVWDQADRDLSLREFMNRLRFRIFMQVTKTVAEYCRKKKRSLGNAFRNQRRAIMNNQVPSPQIGSMQPLDMNAPFGL</sequence>
<proteinExistence type="predicted"/>
<organism evidence="1 2">
    <name type="scientific">Phlebia brevispora</name>
    <dbReference type="NCBI Taxonomy" id="194682"/>
    <lineage>
        <taxon>Eukaryota</taxon>
        <taxon>Fungi</taxon>
        <taxon>Dikarya</taxon>
        <taxon>Basidiomycota</taxon>
        <taxon>Agaricomycotina</taxon>
        <taxon>Agaricomycetes</taxon>
        <taxon>Polyporales</taxon>
        <taxon>Meruliaceae</taxon>
        <taxon>Phlebia</taxon>
    </lineage>
</organism>